<dbReference type="Proteomes" id="UP001589613">
    <property type="component" value="Unassembled WGS sequence"/>
</dbReference>
<feature type="region of interest" description="Disordered" evidence="1">
    <location>
        <begin position="1"/>
        <end position="39"/>
    </location>
</feature>
<reference evidence="2 3" key="1">
    <citation type="submission" date="2024-09" db="EMBL/GenBank/DDBJ databases">
        <authorList>
            <person name="Sun Q."/>
            <person name="Mori K."/>
        </authorList>
    </citation>
    <scope>NUCLEOTIDE SEQUENCE [LARGE SCALE GENOMIC DNA]</scope>
    <source>
        <strain evidence="2 3">JCM 12763</strain>
    </source>
</reference>
<comment type="caution">
    <text evidence="2">The sequence shown here is derived from an EMBL/GenBank/DDBJ whole genome shotgun (WGS) entry which is preliminary data.</text>
</comment>
<dbReference type="RefSeq" id="WP_238330461.1">
    <property type="nucleotide sequence ID" value="NZ_JBHMAX010000022.1"/>
</dbReference>
<evidence type="ECO:0000313" key="2">
    <source>
        <dbReference type="EMBL" id="MFB9732721.1"/>
    </source>
</evidence>
<sequence>MKNGQAGSAGAAAAADGDEGNDADDGARGQPHDDVDGRRWLVVNGRRWRRQDPALPDDVAERLLSHLGRGRSGVRNARRTGEDPGPWRHRVDLAKHGLGERGTPWWAQDGQERQERWRVALERLDALDRT</sequence>
<proteinExistence type="predicted"/>
<organism evidence="2 3">
    <name type="scientific">Ornithinimicrobium kibberense</name>
    <dbReference type="NCBI Taxonomy" id="282060"/>
    <lineage>
        <taxon>Bacteria</taxon>
        <taxon>Bacillati</taxon>
        <taxon>Actinomycetota</taxon>
        <taxon>Actinomycetes</taxon>
        <taxon>Micrococcales</taxon>
        <taxon>Ornithinimicrobiaceae</taxon>
        <taxon>Ornithinimicrobium</taxon>
    </lineage>
</organism>
<feature type="region of interest" description="Disordered" evidence="1">
    <location>
        <begin position="69"/>
        <end position="89"/>
    </location>
</feature>
<feature type="compositionally biased region" description="Basic and acidic residues" evidence="1">
    <location>
        <begin position="79"/>
        <end position="89"/>
    </location>
</feature>
<feature type="compositionally biased region" description="Low complexity" evidence="1">
    <location>
        <begin position="1"/>
        <end position="15"/>
    </location>
</feature>
<accession>A0ABV5V4I6</accession>
<evidence type="ECO:0000256" key="1">
    <source>
        <dbReference type="SAM" id="MobiDB-lite"/>
    </source>
</evidence>
<dbReference type="EMBL" id="JBHMAX010000022">
    <property type="protein sequence ID" value="MFB9732721.1"/>
    <property type="molecule type" value="Genomic_DNA"/>
</dbReference>
<keyword evidence="3" id="KW-1185">Reference proteome</keyword>
<feature type="compositionally biased region" description="Basic and acidic residues" evidence="1">
    <location>
        <begin position="25"/>
        <end position="39"/>
    </location>
</feature>
<gene>
    <name evidence="2" type="ORF">ACFFN0_11780</name>
</gene>
<name>A0ABV5V4I6_9MICO</name>
<protein>
    <submittedName>
        <fullName evidence="2">2-polyprenylphenol hydroxylase</fullName>
    </submittedName>
</protein>
<evidence type="ECO:0000313" key="3">
    <source>
        <dbReference type="Proteomes" id="UP001589613"/>
    </source>
</evidence>